<dbReference type="OrthoDB" id="10254455at2759"/>
<protein>
    <recommendedName>
        <fullName evidence="8">AAA+ ATPase domain-containing protein</fullName>
    </recommendedName>
</protein>
<keyword evidence="3" id="KW-0472">Membrane</keyword>
<dbReference type="Pfam" id="PF17862">
    <property type="entry name" value="AAA_lid_3"/>
    <property type="match status" value="1"/>
</dbReference>
<dbReference type="Pfam" id="PF00004">
    <property type="entry name" value="AAA"/>
    <property type="match status" value="1"/>
</dbReference>
<keyword evidence="10" id="KW-1185">Reference proteome</keyword>
<evidence type="ECO:0000256" key="1">
    <source>
        <dbReference type="ARBA" id="ARBA00004572"/>
    </source>
</evidence>
<feature type="domain" description="AAA+ ATPase" evidence="8">
    <location>
        <begin position="85"/>
        <end position="220"/>
    </location>
</feature>
<evidence type="ECO:0000259" key="8">
    <source>
        <dbReference type="SMART" id="SM00382"/>
    </source>
</evidence>
<dbReference type="Gene3D" id="1.10.8.60">
    <property type="match status" value="1"/>
</dbReference>
<evidence type="ECO:0000256" key="3">
    <source>
        <dbReference type="ARBA" id="ARBA00022787"/>
    </source>
</evidence>
<evidence type="ECO:0000313" key="10">
    <source>
        <dbReference type="Proteomes" id="UP000054018"/>
    </source>
</evidence>
<sequence length="345" mass="38481">MDRHPTDKDAEKRRTEVMKKLGHHNLKLDDYERTIALEVVHPDHITVGFEDIGGLDSIISSLRESIIYPLLYPTLFTSTSSLLGAPKGVLLYGPPGCGKTMLARALAKESGATFINVAASVLTNKWFGESNKLVAALFSLARKVQPAIIFVDEIDTFLRERRSDDHEVMGMMKAEFMTSWDGLLSGSDRILVLGATNRPMDIDPAILRRMPKRFAVGLPDTEQRFNILSLMLKGTKLDPLFSMRALAAQTTGFSGSDLRELCRNAAMVPIRECMRKMALDGETMRRVEKEGFNMRPLTMNDFYEAEGSTLSFPDPDDEPLPNGATGPLELRTEEIMKAQVNDQQI</sequence>
<dbReference type="EMBL" id="KN833954">
    <property type="protein sequence ID" value="KIK14103.1"/>
    <property type="molecule type" value="Genomic_DNA"/>
</dbReference>
<dbReference type="GO" id="GO:0005524">
    <property type="term" value="F:ATP binding"/>
    <property type="evidence" value="ECO:0007669"/>
    <property type="project" value="UniProtKB-KW"/>
</dbReference>
<reference evidence="9 10" key="1">
    <citation type="submission" date="2014-04" db="EMBL/GenBank/DDBJ databases">
        <authorList>
            <consortium name="DOE Joint Genome Institute"/>
            <person name="Kuo A."/>
            <person name="Kohler A."/>
            <person name="Costa M.D."/>
            <person name="Nagy L.G."/>
            <person name="Floudas D."/>
            <person name="Copeland A."/>
            <person name="Barry K.W."/>
            <person name="Cichocki N."/>
            <person name="Veneault-Fourrey C."/>
            <person name="LaButti K."/>
            <person name="Lindquist E.A."/>
            <person name="Lipzen A."/>
            <person name="Lundell T."/>
            <person name="Morin E."/>
            <person name="Murat C."/>
            <person name="Sun H."/>
            <person name="Tunlid A."/>
            <person name="Henrissat B."/>
            <person name="Grigoriev I.V."/>
            <person name="Hibbett D.S."/>
            <person name="Martin F."/>
            <person name="Nordberg H.P."/>
            <person name="Cantor M.N."/>
            <person name="Hua S.X."/>
        </authorList>
    </citation>
    <scope>NUCLEOTIDE SEQUENCE [LARGE SCALE GENOMIC DNA]</scope>
    <source>
        <strain evidence="9 10">441</strain>
    </source>
</reference>
<dbReference type="FunFam" id="3.40.50.300:FF:000538">
    <property type="entry name" value="ATPase family AAA domain-containing protein 1"/>
    <property type="match status" value="1"/>
</dbReference>
<evidence type="ECO:0000256" key="4">
    <source>
        <dbReference type="ARBA" id="ARBA00022840"/>
    </source>
</evidence>
<dbReference type="Gene3D" id="3.40.50.300">
    <property type="entry name" value="P-loop containing nucleotide triphosphate hydrolases"/>
    <property type="match status" value="1"/>
</dbReference>
<dbReference type="AlphaFoldDB" id="A0A0C9Z261"/>
<keyword evidence="4 6" id="KW-0067">ATP-binding</keyword>
<evidence type="ECO:0000256" key="6">
    <source>
        <dbReference type="RuleBase" id="RU003651"/>
    </source>
</evidence>
<dbReference type="InterPro" id="IPR003960">
    <property type="entry name" value="ATPase_AAA_CS"/>
</dbReference>
<proteinExistence type="inferred from homology"/>
<dbReference type="InterPro" id="IPR027417">
    <property type="entry name" value="P-loop_NTPase"/>
</dbReference>
<keyword evidence="3" id="KW-1000">Mitochondrion outer membrane</keyword>
<dbReference type="PROSITE" id="PS00674">
    <property type="entry name" value="AAA"/>
    <property type="match status" value="1"/>
</dbReference>
<dbReference type="GO" id="GO:0140567">
    <property type="term" value="F:membrane protein dislocase activity"/>
    <property type="evidence" value="ECO:0007669"/>
    <property type="project" value="UniProtKB-ARBA"/>
</dbReference>
<comment type="subcellular location">
    <subcellularLocation>
        <location evidence="1">Mitochondrion outer membrane</location>
        <topology evidence="1">Single-pass membrane protein</topology>
    </subcellularLocation>
</comment>
<keyword evidence="5" id="KW-0496">Mitochondrion</keyword>
<dbReference type="InterPro" id="IPR041569">
    <property type="entry name" value="AAA_lid_3"/>
</dbReference>
<comment type="similarity">
    <text evidence="6">Belongs to the AAA ATPase family.</text>
</comment>
<dbReference type="GO" id="GO:0016887">
    <property type="term" value="F:ATP hydrolysis activity"/>
    <property type="evidence" value="ECO:0007669"/>
    <property type="project" value="InterPro"/>
</dbReference>
<evidence type="ECO:0000256" key="5">
    <source>
        <dbReference type="ARBA" id="ARBA00023128"/>
    </source>
</evidence>
<gene>
    <name evidence="9" type="ORF">PISMIDRAFT_688202</name>
</gene>
<dbReference type="SMART" id="SM00382">
    <property type="entry name" value="AAA"/>
    <property type="match status" value="1"/>
</dbReference>
<organism evidence="9 10">
    <name type="scientific">Pisolithus microcarpus 441</name>
    <dbReference type="NCBI Taxonomy" id="765257"/>
    <lineage>
        <taxon>Eukaryota</taxon>
        <taxon>Fungi</taxon>
        <taxon>Dikarya</taxon>
        <taxon>Basidiomycota</taxon>
        <taxon>Agaricomycotina</taxon>
        <taxon>Agaricomycetes</taxon>
        <taxon>Agaricomycetidae</taxon>
        <taxon>Boletales</taxon>
        <taxon>Sclerodermatineae</taxon>
        <taxon>Pisolithaceae</taxon>
        <taxon>Pisolithus</taxon>
    </lineage>
</organism>
<feature type="region of interest" description="Disordered" evidence="7">
    <location>
        <begin position="306"/>
        <end position="327"/>
    </location>
</feature>
<keyword evidence="2 6" id="KW-0547">Nucleotide-binding</keyword>
<evidence type="ECO:0000256" key="2">
    <source>
        <dbReference type="ARBA" id="ARBA00022741"/>
    </source>
</evidence>
<dbReference type="GO" id="GO:0140570">
    <property type="term" value="P:extraction of mislocalized protein from mitochondrial outer membrane"/>
    <property type="evidence" value="ECO:0007669"/>
    <property type="project" value="TreeGrafter"/>
</dbReference>
<dbReference type="SUPFAM" id="SSF52540">
    <property type="entry name" value="P-loop containing nucleoside triphosphate hydrolases"/>
    <property type="match status" value="1"/>
</dbReference>
<evidence type="ECO:0000256" key="7">
    <source>
        <dbReference type="SAM" id="MobiDB-lite"/>
    </source>
</evidence>
<reference evidence="10" key="2">
    <citation type="submission" date="2015-01" db="EMBL/GenBank/DDBJ databases">
        <title>Evolutionary Origins and Diversification of the Mycorrhizal Mutualists.</title>
        <authorList>
            <consortium name="DOE Joint Genome Institute"/>
            <consortium name="Mycorrhizal Genomics Consortium"/>
            <person name="Kohler A."/>
            <person name="Kuo A."/>
            <person name="Nagy L.G."/>
            <person name="Floudas D."/>
            <person name="Copeland A."/>
            <person name="Barry K.W."/>
            <person name="Cichocki N."/>
            <person name="Veneault-Fourrey C."/>
            <person name="LaButti K."/>
            <person name="Lindquist E.A."/>
            <person name="Lipzen A."/>
            <person name="Lundell T."/>
            <person name="Morin E."/>
            <person name="Murat C."/>
            <person name="Riley R."/>
            <person name="Ohm R."/>
            <person name="Sun H."/>
            <person name="Tunlid A."/>
            <person name="Henrissat B."/>
            <person name="Grigoriev I.V."/>
            <person name="Hibbett D.S."/>
            <person name="Martin F."/>
        </authorList>
    </citation>
    <scope>NUCLEOTIDE SEQUENCE [LARGE SCALE GENOMIC DNA]</scope>
    <source>
        <strain evidence="10">441</strain>
    </source>
</reference>
<dbReference type="InterPro" id="IPR051701">
    <property type="entry name" value="Mito_OM_Translocase_MSP1"/>
</dbReference>
<dbReference type="PANTHER" id="PTHR45644">
    <property type="entry name" value="AAA ATPASE, PUTATIVE (AFU_ORTHOLOGUE AFUA_2G12920)-RELATED-RELATED"/>
    <property type="match status" value="1"/>
</dbReference>
<dbReference type="PANTHER" id="PTHR45644:SF3">
    <property type="entry name" value="FI08533P-RELATED"/>
    <property type="match status" value="1"/>
</dbReference>
<dbReference type="HOGENOM" id="CLU_000688_21_14_1"/>
<dbReference type="GO" id="GO:0005741">
    <property type="term" value="C:mitochondrial outer membrane"/>
    <property type="evidence" value="ECO:0007669"/>
    <property type="project" value="UniProtKB-SubCell"/>
</dbReference>
<dbReference type="STRING" id="765257.A0A0C9Z261"/>
<evidence type="ECO:0000313" key="9">
    <source>
        <dbReference type="EMBL" id="KIK14103.1"/>
    </source>
</evidence>
<name>A0A0C9Z261_9AGAM</name>
<dbReference type="Proteomes" id="UP000054018">
    <property type="component" value="Unassembled WGS sequence"/>
</dbReference>
<dbReference type="InterPro" id="IPR003959">
    <property type="entry name" value="ATPase_AAA_core"/>
</dbReference>
<accession>A0A0C9Z261</accession>
<dbReference type="InterPro" id="IPR003593">
    <property type="entry name" value="AAA+_ATPase"/>
</dbReference>